<dbReference type="PROSITE" id="PS01012">
    <property type="entry name" value="FOLYLPOLYGLU_SYNT_2"/>
    <property type="match status" value="1"/>
</dbReference>
<keyword evidence="9" id="KW-0479">Metal-binding</keyword>
<comment type="function">
    <text evidence="1">Functions in two distinct reactions of the de novo folate biosynthetic pathway. Catalyzes the addition of a glutamate residue to dihydropteroate (7,8-dihydropteroate or H2Pte) to form dihydrofolate (7,8-dihydrofolate monoglutamate or H2Pte-Glu). Also catalyzes successive additions of L-glutamate to tetrahydrofolate or 10-formyltetrahydrofolate or 5,10-methylenetetrahydrofolate, leading to folylpolyglutamate derivatives.</text>
</comment>
<evidence type="ECO:0000313" key="24">
    <source>
        <dbReference type="EMBL" id="MBY5959994.1"/>
    </source>
</evidence>
<evidence type="ECO:0000256" key="19">
    <source>
        <dbReference type="ARBA" id="ARBA00049035"/>
    </source>
</evidence>
<dbReference type="GO" id="GO:0004326">
    <property type="term" value="F:tetrahydrofolylpolyglutamate synthase activity"/>
    <property type="evidence" value="ECO:0007669"/>
    <property type="project" value="UniProtKB-EC"/>
</dbReference>
<dbReference type="AlphaFoldDB" id="A0A953HPV1"/>
<evidence type="ECO:0000256" key="6">
    <source>
        <dbReference type="ARBA" id="ARBA00013025"/>
    </source>
</evidence>
<dbReference type="EC" id="6.3.2.12" evidence="5"/>
<evidence type="ECO:0000256" key="3">
    <source>
        <dbReference type="ARBA" id="ARBA00005150"/>
    </source>
</evidence>
<evidence type="ECO:0000259" key="22">
    <source>
        <dbReference type="Pfam" id="PF02875"/>
    </source>
</evidence>
<dbReference type="InterPro" id="IPR001645">
    <property type="entry name" value="Folylpolyglutamate_synth"/>
</dbReference>
<comment type="catalytic activity">
    <reaction evidence="20">
        <text>7,8-dihydropteroate + L-glutamate + ATP = 7,8-dihydrofolate + ADP + phosphate + H(+)</text>
        <dbReference type="Rhea" id="RHEA:23584"/>
        <dbReference type="ChEBI" id="CHEBI:15378"/>
        <dbReference type="ChEBI" id="CHEBI:17839"/>
        <dbReference type="ChEBI" id="CHEBI:29985"/>
        <dbReference type="ChEBI" id="CHEBI:30616"/>
        <dbReference type="ChEBI" id="CHEBI:43474"/>
        <dbReference type="ChEBI" id="CHEBI:57451"/>
        <dbReference type="ChEBI" id="CHEBI:456216"/>
        <dbReference type="EC" id="6.3.2.12"/>
    </reaction>
</comment>
<evidence type="ECO:0000256" key="8">
    <source>
        <dbReference type="ARBA" id="ARBA00022598"/>
    </source>
</evidence>
<evidence type="ECO:0000256" key="9">
    <source>
        <dbReference type="ARBA" id="ARBA00022723"/>
    </source>
</evidence>
<keyword evidence="25" id="KW-1185">Reference proteome</keyword>
<evidence type="ECO:0000313" key="25">
    <source>
        <dbReference type="Proteomes" id="UP000753961"/>
    </source>
</evidence>
<dbReference type="GO" id="GO:0046872">
    <property type="term" value="F:metal ion binding"/>
    <property type="evidence" value="ECO:0007669"/>
    <property type="project" value="UniProtKB-KW"/>
</dbReference>
<name>A0A953HPV1_9BACT</name>
<comment type="pathway">
    <text evidence="2">Cofactor biosynthesis; tetrahydrofolate biosynthesis; 7,8-dihydrofolate from 2-amino-4-hydroxy-6-hydroxymethyl-7,8-dihydropteridine diphosphate and 4-aminobenzoate: step 2/2.</text>
</comment>
<dbReference type="InterPro" id="IPR036615">
    <property type="entry name" value="Mur_ligase_C_dom_sf"/>
</dbReference>
<dbReference type="GO" id="GO:0005524">
    <property type="term" value="F:ATP binding"/>
    <property type="evidence" value="ECO:0007669"/>
    <property type="project" value="UniProtKB-KW"/>
</dbReference>
<organism evidence="24 25">
    <name type="scientific">Membranihabitans marinus</name>
    <dbReference type="NCBI Taxonomy" id="1227546"/>
    <lineage>
        <taxon>Bacteria</taxon>
        <taxon>Pseudomonadati</taxon>
        <taxon>Bacteroidota</taxon>
        <taxon>Saprospiria</taxon>
        <taxon>Saprospirales</taxon>
        <taxon>Saprospiraceae</taxon>
        <taxon>Membranihabitans</taxon>
    </lineage>
</organism>
<comment type="pathway">
    <text evidence="3">Cofactor biosynthesis; tetrahydrofolylpolyglutamate biosynthesis.</text>
</comment>
<evidence type="ECO:0000256" key="7">
    <source>
        <dbReference type="ARBA" id="ARBA00019357"/>
    </source>
</evidence>
<dbReference type="Pfam" id="PF02875">
    <property type="entry name" value="Mur_ligase_C"/>
    <property type="match status" value="1"/>
</dbReference>
<dbReference type="InterPro" id="IPR004101">
    <property type="entry name" value="Mur_ligase_C"/>
</dbReference>
<comment type="catalytic activity">
    <reaction evidence="17">
        <text>(6S)-5,6,7,8-tetrahydrofolyl-(gamma-L-Glu)(n) + L-glutamate + ATP = (6S)-5,6,7,8-tetrahydrofolyl-(gamma-L-Glu)(n+1) + ADP + phosphate + H(+)</text>
        <dbReference type="Rhea" id="RHEA:10580"/>
        <dbReference type="Rhea" id="RHEA-COMP:14738"/>
        <dbReference type="Rhea" id="RHEA-COMP:14740"/>
        <dbReference type="ChEBI" id="CHEBI:15378"/>
        <dbReference type="ChEBI" id="CHEBI:29985"/>
        <dbReference type="ChEBI" id="CHEBI:30616"/>
        <dbReference type="ChEBI" id="CHEBI:43474"/>
        <dbReference type="ChEBI" id="CHEBI:141005"/>
        <dbReference type="ChEBI" id="CHEBI:456216"/>
        <dbReference type="EC" id="6.3.2.17"/>
    </reaction>
</comment>
<dbReference type="SUPFAM" id="SSF53244">
    <property type="entry name" value="MurD-like peptide ligases, peptide-binding domain"/>
    <property type="match status" value="1"/>
</dbReference>
<evidence type="ECO:0000256" key="11">
    <source>
        <dbReference type="ARBA" id="ARBA00022840"/>
    </source>
</evidence>
<keyword evidence="13" id="KW-0289">Folate biosynthesis</keyword>
<evidence type="ECO:0000256" key="10">
    <source>
        <dbReference type="ARBA" id="ARBA00022741"/>
    </source>
</evidence>
<evidence type="ECO:0000256" key="4">
    <source>
        <dbReference type="ARBA" id="ARBA00008276"/>
    </source>
</evidence>
<evidence type="ECO:0000256" key="18">
    <source>
        <dbReference type="ARBA" id="ARBA00047808"/>
    </source>
</evidence>
<evidence type="ECO:0000256" key="2">
    <source>
        <dbReference type="ARBA" id="ARBA00004799"/>
    </source>
</evidence>
<comment type="caution">
    <text evidence="24">The sequence shown here is derived from an EMBL/GenBank/DDBJ whole genome shotgun (WGS) entry which is preliminary data.</text>
</comment>
<sequence length="437" mass="49422">MTNNDQQDKITSYAQAEAFIMNALPMFQHVGRKALDTYDLEKVSNFLAYLGNPQDRFRSIHIAGTNGKGSVAHMLAAVYQKNDFKTGLFTSPHLLSYRERMKVNGDLIDEESVLAWVQRHYDYLRTSHLSFFEMSMGLACCWFADQEVDIVLMETGLGGRLDATNVITPLLAIITNIDYDHQDILGDSLELIAHEKAGIIKKNRPTVLGNVDPKLYPVFEKIADEKESKLIYSDRSLILRSEDTHDGIVYHLQKNVLPGSKIELPNKAEYHRYNLNTVLHALHILKENKELPLKSTAAKSGLENFIRLTGFRGRYEVIHGSPLIIADAAHNPAGLRYFERFFKNNSVHLHIVLGLVKGKNLEETFSVLPDHATYYFCAANVPRAMDSNVLQFEAQKYGLNGETWPSVQRAINEIILNANKEDIGLVMGSIYLLEEIL</sequence>
<evidence type="ECO:0000256" key="1">
    <source>
        <dbReference type="ARBA" id="ARBA00002714"/>
    </source>
</evidence>
<evidence type="ECO:0000256" key="17">
    <source>
        <dbReference type="ARBA" id="ARBA00047493"/>
    </source>
</evidence>
<proteinExistence type="inferred from homology"/>
<feature type="domain" description="Mur ligase C-terminal" evidence="22">
    <location>
        <begin position="313"/>
        <end position="429"/>
    </location>
</feature>
<comment type="similarity">
    <text evidence="4 21">Belongs to the folylpolyglutamate synthase family.</text>
</comment>
<comment type="catalytic activity">
    <reaction evidence="19">
        <text>(6R)-5,10-methylenetetrahydrofolyl-(gamma-L-Glu)(n) + L-glutamate + ATP = (6R)-5,10-methylenetetrahydrofolyl-(gamma-L-Glu)(n+1) + ADP + phosphate + H(+)</text>
        <dbReference type="Rhea" id="RHEA:51912"/>
        <dbReference type="Rhea" id="RHEA-COMP:13257"/>
        <dbReference type="Rhea" id="RHEA-COMP:13258"/>
        <dbReference type="ChEBI" id="CHEBI:15378"/>
        <dbReference type="ChEBI" id="CHEBI:29985"/>
        <dbReference type="ChEBI" id="CHEBI:30616"/>
        <dbReference type="ChEBI" id="CHEBI:43474"/>
        <dbReference type="ChEBI" id="CHEBI:136572"/>
        <dbReference type="ChEBI" id="CHEBI:456216"/>
        <dbReference type="EC" id="6.3.2.17"/>
    </reaction>
</comment>
<evidence type="ECO:0000256" key="5">
    <source>
        <dbReference type="ARBA" id="ARBA00013023"/>
    </source>
</evidence>
<keyword evidence="11 21" id="KW-0067">ATP-binding</keyword>
<protein>
    <recommendedName>
        <fullName evidence="7">Dihydrofolate synthase/folylpolyglutamate synthase</fullName>
        <ecNumber evidence="5">6.3.2.12</ecNumber>
        <ecNumber evidence="6">6.3.2.17</ecNumber>
    </recommendedName>
    <alternativeName>
        <fullName evidence="16">Folylpoly-gamma-glutamate synthetase-dihydrofolate synthetase</fullName>
    </alternativeName>
    <alternativeName>
        <fullName evidence="14">Folylpolyglutamate synthetase</fullName>
    </alternativeName>
    <alternativeName>
        <fullName evidence="15">Tetrahydrofolylpolyglutamate synthase</fullName>
    </alternativeName>
</protein>
<reference evidence="24" key="1">
    <citation type="submission" date="2021-06" db="EMBL/GenBank/DDBJ databases">
        <title>44 bacteria genomes isolated from Dapeng, Shenzhen.</title>
        <authorList>
            <person name="Zheng W."/>
            <person name="Yu S."/>
            <person name="Huang Y."/>
        </authorList>
    </citation>
    <scope>NUCLEOTIDE SEQUENCE</scope>
    <source>
        <strain evidence="24">DP5N28-2</strain>
    </source>
</reference>
<dbReference type="Pfam" id="PF08245">
    <property type="entry name" value="Mur_ligase_M"/>
    <property type="match status" value="1"/>
</dbReference>
<evidence type="ECO:0000256" key="16">
    <source>
        <dbReference type="ARBA" id="ARBA00032510"/>
    </source>
</evidence>
<comment type="catalytic activity">
    <reaction evidence="18">
        <text>10-formyltetrahydrofolyl-(gamma-L-Glu)(n) + L-glutamate + ATP = 10-formyltetrahydrofolyl-(gamma-L-Glu)(n+1) + ADP + phosphate + H(+)</text>
        <dbReference type="Rhea" id="RHEA:51904"/>
        <dbReference type="Rhea" id="RHEA-COMP:13088"/>
        <dbReference type="Rhea" id="RHEA-COMP:14300"/>
        <dbReference type="ChEBI" id="CHEBI:15378"/>
        <dbReference type="ChEBI" id="CHEBI:29985"/>
        <dbReference type="ChEBI" id="CHEBI:30616"/>
        <dbReference type="ChEBI" id="CHEBI:43474"/>
        <dbReference type="ChEBI" id="CHEBI:134413"/>
        <dbReference type="ChEBI" id="CHEBI:456216"/>
        <dbReference type="EC" id="6.3.2.17"/>
    </reaction>
</comment>
<gene>
    <name evidence="24" type="ORF">KUV50_17720</name>
</gene>
<keyword evidence="12" id="KW-0460">Magnesium</keyword>
<evidence type="ECO:0000256" key="13">
    <source>
        <dbReference type="ARBA" id="ARBA00022909"/>
    </source>
</evidence>
<evidence type="ECO:0000259" key="23">
    <source>
        <dbReference type="Pfam" id="PF08245"/>
    </source>
</evidence>
<evidence type="ECO:0000256" key="12">
    <source>
        <dbReference type="ARBA" id="ARBA00022842"/>
    </source>
</evidence>
<dbReference type="InterPro" id="IPR036565">
    <property type="entry name" value="Mur-like_cat_sf"/>
</dbReference>
<dbReference type="Gene3D" id="3.90.190.20">
    <property type="entry name" value="Mur ligase, C-terminal domain"/>
    <property type="match status" value="1"/>
</dbReference>
<keyword evidence="10 21" id="KW-0547">Nucleotide-binding</keyword>
<dbReference type="Proteomes" id="UP000753961">
    <property type="component" value="Unassembled WGS sequence"/>
</dbReference>
<dbReference type="RefSeq" id="WP_222581532.1">
    <property type="nucleotide sequence ID" value="NZ_JAHVHU010000021.1"/>
</dbReference>
<dbReference type="InterPro" id="IPR013221">
    <property type="entry name" value="Mur_ligase_cen"/>
</dbReference>
<dbReference type="EMBL" id="JAHVHU010000021">
    <property type="protein sequence ID" value="MBY5959994.1"/>
    <property type="molecule type" value="Genomic_DNA"/>
</dbReference>
<evidence type="ECO:0000256" key="20">
    <source>
        <dbReference type="ARBA" id="ARBA00049161"/>
    </source>
</evidence>
<dbReference type="GO" id="GO:0008841">
    <property type="term" value="F:dihydrofolate synthase activity"/>
    <property type="evidence" value="ECO:0007669"/>
    <property type="project" value="UniProtKB-EC"/>
</dbReference>
<dbReference type="GO" id="GO:0005737">
    <property type="term" value="C:cytoplasm"/>
    <property type="evidence" value="ECO:0007669"/>
    <property type="project" value="TreeGrafter"/>
</dbReference>
<keyword evidence="8 21" id="KW-0436">Ligase</keyword>
<accession>A0A953HPV1</accession>
<dbReference type="SUPFAM" id="SSF53623">
    <property type="entry name" value="MurD-like peptide ligases, catalytic domain"/>
    <property type="match status" value="1"/>
</dbReference>
<dbReference type="GO" id="GO:0046656">
    <property type="term" value="P:folic acid biosynthetic process"/>
    <property type="evidence" value="ECO:0007669"/>
    <property type="project" value="UniProtKB-KW"/>
</dbReference>
<dbReference type="PANTHER" id="PTHR11136:SF0">
    <property type="entry name" value="DIHYDROFOLATE SYNTHETASE-RELATED"/>
    <property type="match status" value="1"/>
</dbReference>
<dbReference type="PANTHER" id="PTHR11136">
    <property type="entry name" value="FOLYLPOLYGLUTAMATE SYNTHASE-RELATED"/>
    <property type="match status" value="1"/>
</dbReference>
<evidence type="ECO:0000256" key="15">
    <source>
        <dbReference type="ARBA" id="ARBA00030592"/>
    </source>
</evidence>
<evidence type="ECO:0000256" key="14">
    <source>
        <dbReference type="ARBA" id="ARBA00030048"/>
    </source>
</evidence>
<evidence type="ECO:0000256" key="21">
    <source>
        <dbReference type="PIRNR" id="PIRNR001563"/>
    </source>
</evidence>
<dbReference type="InterPro" id="IPR018109">
    <property type="entry name" value="Folylpolyglutamate_synth_CS"/>
</dbReference>
<dbReference type="NCBIfam" id="TIGR01499">
    <property type="entry name" value="folC"/>
    <property type="match status" value="1"/>
</dbReference>
<dbReference type="EC" id="6.3.2.17" evidence="6"/>
<dbReference type="Gene3D" id="3.40.1190.10">
    <property type="entry name" value="Mur-like, catalytic domain"/>
    <property type="match status" value="1"/>
</dbReference>
<dbReference type="PIRSF" id="PIRSF001563">
    <property type="entry name" value="Folylpolyglu_synth"/>
    <property type="match status" value="1"/>
</dbReference>
<feature type="domain" description="Mur ligase central" evidence="23">
    <location>
        <begin position="62"/>
        <end position="233"/>
    </location>
</feature>